<reference evidence="1 2" key="1">
    <citation type="journal article" date="2015" name="Genome Biol. Evol.">
        <title>Comparative Genomics of a Bacterivorous Green Alga Reveals Evolutionary Causalities and Consequences of Phago-Mixotrophic Mode of Nutrition.</title>
        <authorList>
            <person name="Burns J.A."/>
            <person name="Paasch A."/>
            <person name="Narechania A."/>
            <person name="Kim E."/>
        </authorList>
    </citation>
    <scope>NUCLEOTIDE SEQUENCE [LARGE SCALE GENOMIC DNA]</scope>
    <source>
        <strain evidence="1 2">PLY_AMNH</strain>
    </source>
</reference>
<accession>A0AAE0FLL4</accession>
<proteinExistence type="predicted"/>
<dbReference type="Proteomes" id="UP001190700">
    <property type="component" value="Unassembled WGS sequence"/>
</dbReference>
<evidence type="ECO:0000313" key="1">
    <source>
        <dbReference type="EMBL" id="KAK3261959.1"/>
    </source>
</evidence>
<organism evidence="1 2">
    <name type="scientific">Cymbomonas tetramitiformis</name>
    <dbReference type="NCBI Taxonomy" id="36881"/>
    <lineage>
        <taxon>Eukaryota</taxon>
        <taxon>Viridiplantae</taxon>
        <taxon>Chlorophyta</taxon>
        <taxon>Pyramimonadophyceae</taxon>
        <taxon>Pyramimonadales</taxon>
        <taxon>Pyramimonadaceae</taxon>
        <taxon>Cymbomonas</taxon>
    </lineage>
</organism>
<dbReference type="EMBL" id="LGRX02016542">
    <property type="protein sequence ID" value="KAK3261959.1"/>
    <property type="molecule type" value="Genomic_DNA"/>
</dbReference>
<comment type="caution">
    <text evidence="1">The sequence shown here is derived from an EMBL/GenBank/DDBJ whole genome shotgun (WGS) entry which is preliminary data.</text>
</comment>
<dbReference type="AlphaFoldDB" id="A0AAE0FLL4"/>
<sequence length="163" mass="18007">MRAGNCSWKAINEGVSHAYQSSMEQPVEWSGWSGVDWNGVDGVEWSGVVETLPAQSCRLDNESQGVQRRTSCTPMLYLLMAWGGVLAALKQATRGFQGFEHVHITLLELKWDAQVRLRRSSSPAVETGEQGRAPLQQHSQVRPWCQRILAPTDKTDATALAAT</sequence>
<gene>
    <name evidence="1" type="ORF">CYMTET_29168</name>
</gene>
<protein>
    <submittedName>
        <fullName evidence="1">Uncharacterized protein</fullName>
    </submittedName>
</protein>
<evidence type="ECO:0000313" key="2">
    <source>
        <dbReference type="Proteomes" id="UP001190700"/>
    </source>
</evidence>
<name>A0AAE0FLL4_9CHLO</name>
<keyword evidence="2" id="KW-1185">Reference proteome</keyword>